<dbReference type="PANTHER" id="PTHR37984">
    <property type="entry name" value="PROTEIN CBG26694"/>
    <property type="match status" value="1"/>
</dbReference>
<feature type="compositionally biased region" description="Basic and acidic residues" evidence="2">
    <location>
        <begin position="430"/>
        <end position="440"/>
    </location>
</feature>
<dbReference type="CDD" id="cd12935">
    <property type="entry name" value="LEM_like"/>
    <property type="match status" value="1"/>
</dbReference>
<feature type="compositionally biased region" description="Acidic residues" evidence="2">
    <location>
        <begin position="466"/>
        <end position="475"/>
    </location>
</feature>
<keyword evidence="1" id="KW-0511">Multifunctional enzyme</keyword>
<dbReference type="Proteomes" id="UP000507470">
    <property type="component" value="Unassembled WGS sequence"/>
</dbReference>
<dbReference type="AlphaFoldDB" id="A0A6J8AA30"/>
<dbReference type="SUPFAM" id="SSF56672">
    <property type="entry name" value="DNA/RNA polymerases"/>
    <property type="match status" value="1"/>
</dbReference>
<feature type="compositionally biased region" description="Low complexity" evidence="2">
    <location>
        <begin position="454"/>
        <end position="464"/>
    </location>
</feature>
<dbReference type="Pfam" id="PF00078">
    <property type="entry name" value="RVT_1"/>
    <property type="match status" value="1"/>
</dbReference>
<feature type="region of interest" description="Disordered" evidence="2">
    <location>
        <begin position="430"/>
        <end position="476"/>
    </location>
</feature>
<keyword evidence="5" id="KW-1185">Reference proteome</keyword>
<dbReference type="FunFam" id="3.30.70.270:FF:000026">
    <property type="entry name" value="Transposon Ty3-G Gag-Pol polyprotein"/>
    <property type="match status" value="1"/>
</dbReference>
<dbReference type="InterPro" id="IPR050951">
    <property type="entry name" value="Retrovirus_Pol_polyprotein"/>
</dbReference>
<dbReference type="Gene3D" id="3.10.10.10">
    <property type="entry name" value="HIV Type 1 Reverse Transcriptase, subunit A, domain 1"/>
    <property type="match status" value="1"/>
</dbReference>
<evidence type="ECO:0000259" key="3">
    <source>
        <dbReference type="PROSITE" id="PS50878"/>
    </source>
</evidence>
<feature type="domain" description="Reverse transcriptase" evidence="3">
    <location>
        <begin position="38"/>
        <end position="219"/>
    </location>
</feature>
<dbReference type="OrthoDB" id="5860913at2759"/>
<accession>A0A6J8AA30</accession>
<proteinExistence type="predicted"/>
<evidence type="ECO:0000256" key="1">
    <source>
        <dbReference type="ARBA" id="ARBA00023268"/>
    </source>
</evidence>
<dbReference type="Gene3D" id="3.30.70.270">
    <property type="match status" value="2"/>
</dbReference>
<dbReference type="GO" id="GO:0003824">
    <property type="term" value="F:catalytic activity"/>
    <property type="evidence" value="ECO:0007669"/>
    <property type="project" value="UniProtKB-KW"/>
</dbReference>
<evidence type="ECO:0000256" key="2">
    <source>
        <dbReference type="SAM" id="MobiDB-lite"/>
    </source>
</evidence>
<protein>
    <submittedName>
        <fullName evidence="4">Transposon Ty3-I Gag-Pol polyprotein,Transposon Ty3-G Gag-Pol polyprotein,Retrovirus-related Pol polyprotein from transposon 17.6</fullName>
    </submittedName>
</protein>
<organism evidence="4 5">
    <name type="scientific">Mytilus coruscus</name>
    <name type="common">Sea mussel</name>
    <dbReference type="NCBI Taxonomy" id="42192"/>
    <lineage>
        <taxon>Eukaryota</taxon>
        <taxon>Metazoa</taxon>
        <taxon>Spiralia</taxon>
        <taxon>Lophotrochozoa</taxon>
        <taxon>Mollusca</taxon>
        <taxon>Bivalvia</taxon>
        <taxon>Autobranchia</taxon>
        <taxon>Pteriomorphia</taxon>
        <taxon>Mytilida</taxon>
        <taxon>Mytiloidea</taxon>
        <taxon>Mytilidae</taxon>
        <taxon>Mytilinae</taxon>
        <taxon>Mytilus</taxon>
    </lineage>
</organism>
<sequence length="644" mass="73253">MYQHVIETDDAPPVREEIFIGKLHKVFEEMNSQIEQMLKYDIIEESNSEWQSPVVMCKKKSGEMRFCVDYRLLKKCTRQKFFPLPRLEDVFDALGKAQASIFSTLDLLSGYWQCGLDPKTAHKAAFVTPSGVYQWKRLPFGLASAPSSFQHLLTQVLRSLNYKIALVYVDDILVFSRSFEEHLNHLQLVFDKLISAGLTLKPGKCLFARKEVIYLGHTISKEGVKVDTSKVDAVSSFPVPKNQKQIRSFLGLTNYYRKFIEGYSHITTPLNHLLGNDVPFEWSEKCQNAFDQLKKGLCSAPILAYPNMSKPFILTTDASGHSLLGILGQLDSKGQEKVIAYGGKKNGNADCLSRREYSDFQSSSEPEDVIPSVNLTSISSQENSEPLQVNFVYTPTNTIPSVMAVDAENTDDTVMKQILSQTQIQETHTEVMPENIDPRGRTTKFPNPVPPQNPNNDENVPNPDADISDTDEPVDDGSKQFYDVEKLVQIQILKSLLKENGVRFSSKDKKADLVKLVKEKISSSNPSRELCKNVFFMLQMYHECGRKRRTDETDHIQSDSTLDKHRYITFDTDNDITFFTDIDITFDTEKKDISYYTHSDISFKAGRNITFDTDKEMTFYTDRDTHSDISFRAGRNITFDTDIG</sequence>
<dbReference type="InterPro" id="IPR000477">
    <property type="entry name" value="RT_dom"/>
</dbReference>
<dbReference type="InterPro" id="IPR041577">
    <property type="entry name" value="RT_RNaseH_2"/>
</dbReference>
<evidence type="ECO:0000313" key="5">
    <source>
        <dbReference type="Proteomes" id="UP000507470"/>
    </source>
</evidence>
<evidence type="ECO:0000313" key="4">
    <source>
        <dbReference type="EMBL" id="CAC5363301.1"/>
    </source>
</evidence>
<dbReference type="Pfam" id="PF17919">
    <property type="entry name" value="RT_RNaseH_2"/>
    <property type="match status" value="1"/>
</dbReference>
<reference evidence="4 5" key="1">
    <citation type="submission" date="2020-06" db="EMBL/GenBank/DDBJ databases">
        <authorList>
            <person name="Li R."/>
            <person name="Bekaert M."/>
        </authorList>
    </citation>
    <scope>NUCLEOTIDE SEQUENCE [LARGE SCALE GENOMIC DNA]</scope>
    <source>
        <strain evidence="5">wild</strain>
    </source>
</reference>
<dbReference type="PANTHER" id="PTHR37984:SF5">
    <property type="entry name" value="PROTEIN NYNRIN-LIKE"/>
    <property type="match status" value="1"/>
</dbReference>
<dbReference type="InterPro" id="IPR043502">
    <property type="entry name" value="DNA/RNA_pol_sf"/>
</dbReference>
<dbReference type="InterPro" id="IPR043128">
    <property type="entry name" value="Rev_trsase/Diguanyl_cyclase"/>
</dbReference>
<dbReference type="EMBL" id="CACVKT020000821">
    <property type="protein sequence ID" value="CAC5363301.1"/>
    <property type="molecule type" value="Genomic_DNA"/>
</dbReference>
<name>A0A6J8AA30_MYTCO</name>
<dbReference type="CDD" id="cd01647">
    <property type="entry name" value="RT_LTR"/>
    <property type="match status" value="1"/>
</dbReference>
<gene>
    <name evidence="4" type="ORF">MCOR_4780</name>
</gene>
<dbReference type="PROSITE" id="PS50878">
    <property type="entry name" value="RT_POL"/>
    <property type="match status" value="1"/>
</dbReference>